<sequence>MNSTVTAWKDAMCREGLGAGPDHPAGVADLIADLPIEEGSAAAATLSTQPFFDCCG</sequence>
<gene>
    <name evidence="1" type="ORF">ACI2L5_50575</name>
</gene>
<reference evidence="1 2" key="1">
    <citation type="submission" date="2024-11" db="EMBL/GenBank/DDBJ databases">
        <title>The Natural Products Discovery Center: Release of the First 8490 Sequenced Strains for Exploring Actinobacteria Biosynthetic Diversity.</title>
        <authorList>
            <person name="Kalkreuter E."/>
            <person name="Kautsar S.A."/>
            <person name="Yang D."/>
            <person name="Bader C.D."/>
            <person name="Teijaro C.N."/>
            <person name="Fluegel L."/>
            <person name="Davis C.M."/>
            <person name="Simpson J.R."/>
            <person name="Lauterbach L."/>
            <person name="Steele A.D."/>
            <person name="Gui C."/>
            <person name="Meng S."/>
            <person name="Li G."/>
            <person name="Viehrig K."/>
            <person name="Ye F."/>
            <person name="Su P."/>
            <person name="Kiefer A.F."/>
            <person name="Nichols A."/>
            <person name="Cepeda A.J."/>
            <person name="Yan W."/>
            <person name="Fan B."/>
            <person name="Jiang Y."/>
            <person name="Adhikari A."/>
            <person name="Zheng C.-J."/>
            <person name="Schuster L."/>
            <person name="Cowan T.M."/>
            <person name="Smanski M.J."/>
            <person name="Chevrette M.G."/>
            <person name="De Carvalho L.P.S."/>
            <person name="Shen B."/>
        </authorList>
    </citation>
    <scope>NUCLEOTIDE SEQUENCE [LARGE SCALE GENOMIC DNA]</scope>
    <source>
        <strain evidence="1 2">NPDC020863</strain>
    </source>
</reference>
<dbReference type="EMBL" id="JBJDQH010000038">
    <property type="protein sequence ID" value="MFK4273044.1"/>
    <property type="molecule type" value="Genomic_DNA"/>
</dbReference>
<dbReference type="InterPro" id="IPR027635">
    <property type="entry name" value="Lantibiotic2_lead_pep_dom"/>
</dbReference>
<keyword evidence="2" id="KW-1185">Reference proteome</keyword>
<comment type="caution">
    <text evidence="1">The sequence shown here is derived from an EMBL/GenBank/DDBJ whole genome shotgun (WGS) entry which is preliminary data.</text>
</comment>
<dbReference type="Proteomes" id="UP001620295">
    <property type="component" value="Unassembled WGS sequence"/>
</dbReference>
<evidence type="ECO:0000313" key="1">
    <source>
        <dbReference type="EMBL" id="MFK4273044.1"/>
    </source>
</evidence>
<proteinExistence type="predicted"/>
<accession>A0ABW8M4D0</accession>
<organism evidence="1 2">
    <name type="scientific">Streptomyces milbemycinicus</name>
    <dbReference type="NCBI Taxonomy" id="476552"/>
    <lineage>
        <taxon>Bacteria</taxon>
        <taxon>Bacillati</taxon>
        <taxon>Actinomycetota</taxon>
        <taxon>Actinomycetes</taxon>
        <taxon>Kitasatosporales</taxon>
        <taxon>Streptomycetaceae</taxon>
        <taxon>Streptomyces</taxon>
    </lineage>
</organism>
<name>A0ABW8M4D0_9ACTN</name>
<dbReference type="RefSeq" id="WP_358707868.1">
    <property type="nucleotide sequence ID" value="NZ_JBFACG010000046.1"/>
</dbReference>
<protein>
    <submittedName>
        <fullName evidence="1">Mersacidin/lichenicidin family type 2 lantibiotic</fullName>
    </submittedName>
</protein>
<evidence type="ECO:0000313" key="2">
    <source>
        <dbReference type="Proteomes" id="UP001620295"/>
    </source>
</evidence>
<dbReference type="NCBIfam" id="TIGR03898">
    <property type="entry name" value="lanti_MRSA_kill"/>
    <property type="match status" value="1"/>
</dbReference>